<accession>A0AAE3EXI5</accession>
<dbReference type="CDD" id="cd07822">
    <property type="entry name" value="SRPBCC_4"/>
    <property type="match status" value="1"/>
</dbReference>
<dbReference type="RefSeq" id="WP_317903864.1">
    <property type="nucleotide sequence ID" value="NZ_JAIRBC010000042.1"/>
</dbReference>
<name>A0AAE3EXI5_9FLAO</name>
<gene>
    <name evidence="1" type="ORF">K8352_18340</name>
</gene>
<dbReference type="Gene3D" id="3.30.530.20">
    <property type="match status" value="1"/>
</dbReference>
<evidence type="ECO:0000313" key="2">
    <source>
        <dbReference type="Proteomes" id="UP001200642"/>
    </source>
</evidence>
<dbReference type="AlphaFoldDB" id="A0AAE3EXI5"/>
<comment type="caution">
    <text evidence="1">The sequence shown here is derived from an EMBL/GenBank/DDBJ whole genome shotgun (WGS) entry which is preliminary data.</text>
</comment>
<keyword evidence="2" id="KW-1185">Reference proteome</keyword>
<dbReference type="InterPro" id="IPR023393">
    <property type="entry name" value="START-like_dom_sf"/>
</dbReference>
<dbReference type="InterPro" id="IPR019587">
    <property type="entry name" value="Polyketide_cyclase/dehydratase"/>
</dbReference>
<protein>
    <submittedName>
        <fullName evidence="1">SRPBCC domain-containing protein</fullName>
    </submittedName>
</protein>
<dbReference type="SUPFAM" id="SSF55961">
    <property type="entry name" value="Bet v1-like"/>
    <property type="match status" value="1"/>
</dbReference>
<sequence>MKAYHTNIKIRKPIDEVWRVLTDFKSYPNWNPLVGKLTGEVKEGGTIKTHIIPLGKAYYPKILSYKKEEEIIWQGAQGAKFLLSGKHYYKLQPLDNKNTELFHGEYFTGILSYFLPKSLLQKMENTFVEHNEALKKRLENEG</sequence>
<reference evidence="1" key="1">
    <citation type="submission" date="2023-02" db="EMBL/GenBank/DDBJ databases">
        <title>Genome of Flavobacteriaceae gen. nov. sp. strain F89.</title>
        <authorList>
            <person name="Wang Y."/>
        </authorList>
    </citation>
    <scope>NUCLEOTIDE SEQUENCE</scope>
    <source>
        <strain evidence="1">F89</strain>
    </source>
</reference>
<dbReference type="Pfam" id="PF10604">
    <property type="entry name" value="Polyketide_cyc2"/>
    <property type="match status" value="1"/>
</dbReference>
<evidence type="ECO:0000313" key="1">
    <source>
        <dbReference type="EMBL" id="MCG2462728.1"/>
    </source>
</evidence>
<organism evidence="1 2">
    <name type="scientific">Cerina litoralis</name>
    <dbReference type="NCBI Taxonomy" id="2874477"/>
    <lineage>
        <taxon>Bacteria</taxon>
        <taxon>Pseudomonadati</taxon>
        <taxon>Bacteroidota</taxon>
        <taxon>Flavobacteriia</taxon>
        <taxon>Flavobacteriales</taxon>
        <taxon>Flavobacteriaceae</taxon>
        <taxon>Cerina</taxon>
    </lineage>
</organism>
<dbReference type="EMBL" id="JAIRBC010000042">
    <property type="protein sequence ID" value="MCG2462728.1"/>
    <property type="molecule type" value="Genomic_DNA"/>
</dbReference>
<dbReference type="PANTHER" id="PTHR36166:SF1">
    <property type="entry name" value="SRPBCC DOMAIN-CONTAINING PROTEIN"/>
    <property type="match status" value="1"/>
</dbReference>
<dbReference type="PANTHER" id="PTHR36166">
    <property type="entry name" value="CHROMOSOME 9, WHOLE GENOME SHOTGUN SEQUENCE"/>
    <property type="match status" value="1"/>
</dbReference>
<proteinExistence type="predicted"/>
<dbReference type="Proteomes" id="UP001200642">
    <property type="component" value="Unassembled WGS sequence"/>
</dbReference>